<reference evidence="2 3" key="1">
    <citation type="submission" date="2024-05" db="EMBL/GenBank/DDBJ databases">
        <authorList>
            <consortium name="Candidatus Magnetaquicoccaceae bacterium FCR-1 genome sequencing consortium"/>
            <person name="Shimoshige H."/>
            <person name="Shimamura S."/>
            <person name="Taoka A."/>
            <person name="Kobayashi H."/>
            <person name="Maekawa T."/>
        </authorList>
    </citation>
    <scope>NUCLEOTIDE SEQUENCE [LARGE SCALE GENOMIC DNA]</scope>
    <source>
        <strain evidence="2 3">FCR-1</strain>
    </source>
</reference>
<keyword evidence="1" id="KW-0472">Membrane</keyword>
<organism evidence="2 3">
    <name type="scientific">Candidatus Magnetaquiglobus chichijimensis</name>
    <dbReference type="NCBI Taxonomy" id="3141448"/>
    <lineage>
        <taxon>Bacteria</taxon>
        <taxon>Pseudomonadati</taxon>
        <taxon>Pseudomonadota</taxon>
        <taxon>Magnetococcia</taxon>
        <taxon>Magnetococcales</taxon>
        <taxon>Candidatus Magnetaquicoccaceae</taxon>
        <taxon>Candidatus Magnetaquiglobus</taxon>
    </lineage>
</organism>
<evidence type="ECO:0000313" key="3">
    <source>
        <dbReference type="Proteomes" id="UP001628193"/>
    </source>
</evidence>
<keyword evidence="3" id="KW-1185">Reference proteome</keyword>
<keyword evidence="1" id="KW-0812">Transmembrane</keyword>
<evidence type="ECO:0000256" key="1">
    <source>
        <dbReference type="SAM" id="Phobius"/>
    </source>
</evidence>
<dbReference type="EMBL" id="BAAFGK010000002">
    <property type="protein sequence ID" value="GAB0056232.1"/>
    <property type="molecule type" value="Genomic_DNA"/>
</dbReference>
<protein>
    <submittedName>
        <fullName evidence="2">Uncharacterized protein</fullName>
    </submittedName>
</protein>
<reference evidence="2 3" key="2">
    <citation type="submission" date="2024-09" db="EMBL/GenBank/DDBJ databases">
        <title>Draft genome sequence of Candidatus Magnetaquicoccaceae bacterium FCR-1.</title>
        <authorList>
            <person name="Shimoshige H."/>
            <person name="Shimamura S."/>
            <person name="Taoka A."/>
            <person name="Kobayashi H."/>
            <person name="Maekawa T."/>
        </authorList>
    </citation>
    <scope>NUCLEOTIDE SEQUENCE [LARGE SCALE GENOMIC DNA]</scope>
    <source>
        <strain evidence="2 3">FCR-1</strain>
    </source>
</reference>
<dbReference type="Proteomes" id="UP001628193">
    <property type="component" value="Unassembled WGS sequence"/>
</dbReference>
<sequence length="212" mass="24730">MQENDRITNDTLEQIKKIFIETEDQIKKSERATQQLHIPAINELRYAGHHLLKGLTNNHASERDEQLRRALRHCQRARYDAVEILLWYYLGEFKKFQDDYRTVVIPQVWPEYLDDCQKFENTKSILESVVKSEDIDDQTDNRVTLLNQTLEANEQLAPIVTKAAVSRAELNKQLEDKQADEKRDRRNWLIGIFSLVLSAVGILIALIALKQS</sequence>
<dbReference type="RefSeq" id="WP_420903948.1">
    <property type="nucleotide sequence ID" value="NZ_BAAFGK010000002.1"/>
</dbReference>
<feature type="transmembrane region" description="Helical" evidence="1">
    <location>
        <begin position="188"/>
        <end position="209"/>
    </location>
</feature>
<evidence type="ECO:0000313" key="2">
    <source>
        <dbReference type="EMBL" id="GAB0056232.1"/>
    </source>
</evidence>
<accession>A0ABQ0C5T5</accession>
<name>A0ABQ0C5T5_9PROT</name>
<comment type="caution">
    <text evidence="2">The sequence shown here is derived from an EMBL/GenBank/DDBJ whole genome shotgun (WGS) entry which is preliminary data.</text>
</comment>
<gene>
    <name evidence="2" type="ORF">SIID45300_00537</name>
</gene>
<keyword evidence="1" id="KW-1133">Transmembrane helix</keyword>
<proteinExistence type="predicted"/>